<protein>
    <submittedName>
        <fullName evidence="2">Uncharacterized protein</fullName>
    </submittedName>
</protein>
<evidence type="ECO:0000313" key="3">
    <source>
        <dbReference type="Proteomes" id="UP000663193"/>
    </source>
</evidence>
<dbReference type="EMBL" id="CP069032">
    <property type="protein sequence ID" value="QRD00198.1"/>
    <property type="molecule type" value="Genomic_DNA"/>
</dbReference>
<proteinExistence type="predicted"/>
<keyword evidence="3" id="KW-1185">Reference proteome</keyword>
<name>A0A7U2I5K9_PHANO</name>
<organism evidence="2 3">
    <name type="scientific">Phaeosphaeria nodorum (strain SN15 / ATCC MYA-4574 / FGSC 10173)</name>
    <name type="common">Glume blotch fungus</name>
    <name type="synonym">Parastagonospora nodorum</name>
    <dbReference type="NCBI Taxonomy" id="321614"/>
    <lineage>
        <taxon>Eukaryota</taxon>
        <taxon>Fungi</taxon>
        <taxon>Dikarya</taxon>
        <taxon>Ascomycota</taxon>
        <taxon>Pezizomycotina</taxon>
        <taxon>Dothideomycetes</taxon>
        <taxon>Pleosporomycetidae</taxon>
        <taxon>Pleosporales</taxon>
        <taxon>Pleosporineae</taxon>
        <taxon>Phaeosphaeriaceae</taxon>
        <taxon>Parastagonospora</taxon>
    </lineage>
</organism>
<evidence type="ECO:0000256" key="1">
    <source>
        <dbReference type="SAM" id="MobiDB-lite"/>
    </source>
</evidence>
<feature type="region of interest" description="Disordered" evidence="1">
    <location>
        <begin position="1"/>
        <end position="38"/>
    </location>
</feature>
<dbReference type="Proteomes" id="UP000663193">
    <property type="component" value="Chromosome 10"/>
</dbReference>
<evidence type="ECO:0000313" key="2">
    <source>
        <dbReference type="EMBL" id="QRD00198.1"/>
    </source>
</evidence>
<gene>
    <name evidence="2" type="ORF">JI435_414750</name>
</gene>
<dbReference type="AlphaFoldDB" id="A0A7U2I5K9"/>
<accession>A0A7U2I5K9</accession>
<dbReference type="VEuPathDB" id="FungiDB:JI435_414750"/>
<sequence>MNEGRAEGTAYSAGSACGDWGRQRQGSGTQGCGRGHELSEMSTVRKSTLVDRRILTRTTAQYSIHAWPFSYVQDGQWGGVIGAGQALGIA</sequence>
<reference evidence="3" key="1">
    <citation type="journal article" date="2021" name="BMC Genomics">
        <title>Chromosome-level genome assembly and manually-curated proteome of model necrotroph Parastagonospora nodorum Sn15 reveals a genome-wide trove of candidate effector homologs, and redundancy of virulence-related functions within an accessory chromosome.</title>
        <authorList>
            <person name="Bertazzoni S."/>
            <person name="Jones D.A.B."/>
            <person name="Phan H.T."/>
            <person name="Tan K.-C."/>
            <person name="Hane J.K."/>
        </authorList>
    </citation>
    <scope>NUCLEOTIDE SEQUENCE [LARGE SCALE GENOMIC DNA]</scope>
    <source>
        <strain evidence="3">SN15 / ATCC MYA-4574 / FGSC 10173)</strain>
    </source>
</reference>